<feature type="transmembrane region" description="Helical" evidence="8">
    <location>
        <begin position="78"/>
        <end position="96"/>
    </location>
</feature>
<dbReference type="PROSITE" id="PS50109">
    <property type="entry name" value="HIS_KIN"/>
    <property type="match status" value="1"/>
</dbReference>
<comment type="subcellular location">
    <subcellularLocation>
        <location evidence="2">Cell membrane</location>
    </subcellularLocation>
</comment>
<dbReference type="CDD" id="cd00082">
    <property type="entry name" value="HisKA"/>
    <property type="match status" value="1"/>
</dbReference>
<evidence type="ECO:0000313" key="11">
    <source>
        <dbReference type="Proteomes" id="UP001305498"/>
    </source>
</evidence>
<dbReference type="FunFam" id="3.30.565.10:FF:000006">
    <property type="entry name" value="Sensor histidine kinase WalK"/>
    <property type="match status" value="1"/>
</dbReference>
<dbReference type="SMART" id="SM00387">
    <property type="entry name" value="HATPase_c"/>
    <property type="match status" value="1"/>
</dbReference>
<dbReference type="Proteomes" id="UP001305498">
    <property type="component" value="Chromosome"/>
</dbReference>
<dbReference type="Gene3D" id="3.30.565.10">
    <property type="entry name" value="Histidine kinase-like ATPase, C-terminal domain"/>
    <property type="match status" value="1"/>
</dbReference>
<dbReference type="SUPFAM" id="SSF55785">
    <property type="entry name" value="PYP-like sensor domain (PAS domain)"/>
    <property type="match status" value="1"/>
</dbReference>
<keyword evidence="10" id="KW-0547">Nucleotide-binding</keyword>
<dbReference type="KEGG" id="mbet:N8K70_12875"/>
<feature type="transmembrane region" description="Helical" evidence="8">
    <location>
        <begin position="116"/>
        <end position="135"/>
    </location>
</feature>
<dbReference type="SMART" id="SM00388">
    <property type="entry name" value="HisKA"/>
    <property type="match status" value="1"/>
</dbReference>
<accession>A0AA97FER0</accession>
<evidence type="ECO:0000256" key="5">
    <source>
        <dbReference type="ARBA" id="ARBA00022679"/>
    </source>
</evidence>
<dbReference type="CDD" id="cd00075">
    <property type="entry name" value="HATPase"/>
    <property type="match status" value="1"/>
</dbReference>
<keyword evidence="8" id="KW-1133">Transmembrane helix</keyword>
<proteinExistence type="predicted"/>
<keyword evidence="10" id="KW-0067">ATP-binding</keyword>
<sequence>MATENIGWASRPVISTRSRSIWRWQLVLAFSAVAIAAVVALLIPDLFTSPPYVSGMLLLIAVTLVAMALPWERLPKGLILIVPFADILAIGSMASASDNRLGFLWVFPIAWIATYYAYPWLALGIGTVTATLLVSSIASGFTAASTLRLLVIVICLGFIGTTIMIGSDRARASSRLLRRQSEHLQRTIGRLRMQEQRGTAMLDALRSAVAQIDDRGRVRATNSAYRRLYGLDGLPQGHPSRSVEYAARRGDPLAPDQMTVARAARGETFESERVWLFDPNGEWRALSMSVQRIHEDGHSDMMIVADDVTEQENAALERHSLARIVTHELRNPLTAIVGHSDLLLERDDLLPEVRDQTQVIQRAAERMQQMVAGILEERAMPSDDCDAVLDLRSVIDASVEAFGAAAAIAGVDLAQHVEGPLPLVGDTFRLRQVVDNIVSNAIKYTPRGGRVTIEARADDDGVLLTVSDTGIGIAQADLPRIFDKYFRAESARANALPGSGLGLGIARDIVTEHGGSLGISSDLGHGTRVDVRLNARRGTDVSLLASDAA</sequence>
<dbReference type="InterPro" id="IPR000014">
    <property type="entry name" value="PAS"/>
</dbReference>
<evidence type="ECO:0000313" key="10">
    <source>
        <dbReference type="EMBL" id="WOF22271.1"/>
    </source>
</evidence>
<dbReference type="GO" id="GO:0005886">
    <property type="term" value="C:plasma membrane"/>
    <property type="evidence" value="ECO:0007669"/>
    <property type="project" value="UniProtKB-SubCell"/>
</dbReference>
<dbReference type="SUPFAM" id="SSF47384">
    <property type="entry name" value="Homodimeric domain of signal transducing histidine kinase"/>
    <property type="match status" value="1"/>
</dbReference>
<organism evidence="10 11">
    <name type="scientific">Microbacterium betulae</name>
    <dbReference type="NCBI Taxonomy" id="2981139"/>
    <lineage>
        <taxon>Bacteria</taxon>
        <taxon>Bacillati</taxon>
        <taxon>Actinomycetota</taxon>
        <taxon>Actinomycetes</taxon>
        <taxon>Micrococcales</taxon>
        <taxon>Microbacteriaceae</taxon>
        <taxon>Microbacterium</taxon>
    </lineage>
</organism>
<dbReference type="GO" id="GO:0009927">
    <property type="term" value="F:histidine phosphotransfer kinase activity"/>
    <property type="evidence" value="ECO:0007669"/>
    <property type="project" value="TreeGrafter"/>
</dbReference>
<protein>
    <recommendedName>
        <fullName evidence="3">histidine kinase</fullName>
        <ecNumber evidence="3">2.7.13.3</ecNumber>
    </recommendedName>
</protein>
<dbReference type="InterPro" id="IPR035965">
    <property type="entry name" value="PAS-like_dom_sf"/>
</dbReference>
<dbReference type="Pfam" id="PF08448">
    <property type="entry name" value="PAS_4"/>
    <property type="match status" value="1"/>
</dbReference>
<dbReference type="Pfam" id="PF02518">
    <property type="entry name" value="HATPase_c"/>
    <property type="match status" value="1"/>
</dbReference>
<keyword evidence="5" id="KW-0808">Transferase</keyword>
<evidence type="ECO:0000256" key="2">
    <source>
        <dbReference type="ARBA" id="ARBA00004236"/>
    </source>
</evidence>
<feature type="transmembrane region" description="Helical" evidence="8">
    <location>
        <begin position="49"/>
        <end position="71"/>
    </location>
</feature>
<dbReference type="InterPro" id="IPR036890">
    <property type="entry name" value="HATPase_C_sf"/>
</dbReference>
<feature type="transmembrane region" description="Helical" evidence="8">
    <location>
        <begin position="147"/>
        <end position="166"/>
    </location>
</feature>
<dbReference type="InterPro" id="IPR003661">
    <property type="entry name" value="HisK_dim/P_dom"/>
</dbReference>
<dbReference type="SUPFAM" id="SSF55874">
    <property type="entry name" value="ATPase domain of HSP90 chaperone/DNA topoisomerase II/histidine kinase"/>
    <property type="match status" value="1"/>
</dbReference>
<feature type="domain" description="Histidine kinase" evidence="9">
    <location>
        <begin position="324"/>
        <end position="537"/>
    </location>
</feature>
<dbReference type="InterPro" id="IPR036097">
    <property type="entry name" value="HisK_dim/P_sf"/>
</dbReference>
<keyword evidence="8" id="KW-0472">Membrane</keyword>
<evidence type="ECO:0000256" key="7">
    <source>
        <dbReference type="ARBA" id="ARBA00023012"/>
    </source>
</evidence>
<dbReference type="GO" id="GO:0000155">
    <property type="term" value="F:phosphorelay sensor kinase activity"/>
    <property type="evidence" value="ECO:0007669"/>
    <property type="project" value="InterPro"/>
</dbReference>
<gene>
    <name evidence="10" type="ORF">N8K70_12875</name>
</gene>
<keyword evidence="8" id="KW-0812">Transmembrane</keyword>
<dbReference type="PANTHER" id="PTHR43047">
    <property type="entry name" value="TWO-COMPONENT HISTIDINE PROTEIN KINASE"/>
    <property type="match status" value="1"/>
</dbReference>
<dbReference type="EC" id="2.7.13.3" evidence="3"/>
<dbReference type="Gene3D" id="3.30.450.20">
    <property type="entry name" value="PAS domain"/>
    <property type="match status" value="1"/>
</dbReference>
<dbReference type="Gene3D" id="1.10.287.130">
    <property type="match status" value="1"/>
</dbReference>
<dbReference type="InterPro" id="IPR005467">
    <property type="entry name" value="His_kinase_dom"/>
</dbReference>
<comment type="catalytic activity">
    <reaction evidence="1">
        <text>ATP + protein L-histidine = ADP + protein N-phospho-L-histidine.</text>
        <dbReference type="EC" id="2.7.13.3"/>
    </reaction>
</comment>
<name>A0AA97FER0_9MICO</name>
<evidence type="ECO:0000256" key="8">
    <source>
        <dbReference type="SAM" id="Phobius"/>
    </source>
</evidence>
<dbReference type="Pfam" id="PF00512">
    <property type="entry name" value="HisKA"/>
    <property type="match status" value="1"/>
</dbReference>
<dbReference type="InterPro" id="IPR003594">
    <property type="entry name" value="HATPase_dom"/>
</dbReference>
<keyword evidence="7" id="KW-0902">Two-component regulatory system</keyword>
<dbReference type="InterPro" id="IPR004358">
    <property type="entry name" value="Sig_transdc_His_kin-like_C"/>
</dbReference>
<dbReference type="NCBIfam" id="TIGR00229">
    <property type="entry name" value="sensory_box"/>
    <property type="match status" value="1"/>
</dbReference>
<evidence type="ECO:0000256" key="1">
    <source>
        <dbReference type="ARBA" id="ARBA00000085"/>
    </source>
</evidence>
<dbReference type="InterPro" id="IPR013656">
    <property type="entry name" value="PAS_4"/>
</dbReference>
<evidence type="ECO:0000259" key="9">
    <source>
        <dbReference type="PROSITE" id="PS50109"/>
    </source>
</evidence>
<dbReference type="PRINTS" id="PR00344">
    <property type="entry name" value="BCTRLSENSOR"/>
</dbReference>
<dbReference type="GO" id="GO:0005524">
    <property type="term" value="F:ATP binding"/>
    <property type="evidence" value="ECO:0007669"/>
    <property type="project" value="UniProtKB-KW"/>
</dbReference>
<dbReference type="PANTHER" id="PTHR43047:SF72">
    <property type="entry name" value="OSMOSENSING HISTIDINE PROTEIN KINASE SLN1"/>
    <property type="match status" value="1"/>
</dbReference>
<dbReference type="AlphaFoldDB" id="A0AA97FER0"/>
<dbReference type="RefSeq" id="WP_317138746.1">
    <property type="nucleotide sequence ID" value="NZ_CP118157.1"/>
</dbReference>
<feature type="transmembrane region" description="Helical" evidence="8">
    <location>
        <begin position="21"/>
        <end position="43"/>
    </location>
</feature>
<evidence type="ECO:0000256" key="3">
    <source>
        <dbReference type="ARBA" id="ARBA00012438"/>
    </source>
</evidence>
<keyword evidence="4" id="KW-0597">Phosphoprotein</keyword>
<dbReference type="EMBL" id="CP118157">
    <property type="protein sequence ID" value="WOF22271.1"/>
    <property type="molecule type" value="Genomic_DNA"/>
</dbReference>
<keyword evidence="11" id="KW-1185">Reference proteome</keyword>
<reference evidence="10 11" key="1">
    <citation type="submission" date="2023-02" db="EMBL/GenBank/DDBJ databases">
        <title>Microbacterium betulae sp. nov., isolated from birch wood.</title>
        <authorList>
            <person name="Pasciak M."/>
            <person name="Pawlik K.J."/>
            <person name="Martynowski D."/>
            <person name="Laczmanski L."/>
            <person name="Ciekot J."/>
            <person name="Szponar B."/>
            <person name="Wojcik-Fatla A."/>
            <person name="Mackiewicz B."/>
            <person name="Farian E."/>
            <person name="Cholewa G."/>
            <person name="Cholewa A."/>
            <person name="Dutkiewicz J."/>
        </authorList>
    </citation>
    <scope>NUCLEOTIDE SEQUENCE [LARGE SCALE GENOMIC DNA]</scope>
    <source>
        <strain evidence="10 11">AB</strain>
    </source>
</reference>
<evidence type="ECO:0000256" key="6">
    <source>
        <dbReference type="ARBA" id="ARBA00022777"/>
    </source>
</evidence>
<evidence type="ECO:0000256" key="4">
    <source>
        <dbReference type="ARBA" id="ARBA00022553"/>
    </source>
</evidence>
<keyword evidence="6" id="KW-0418">Kinase</keyword>